<dbReference type="PROSITE" id="PS50928">
    <property type="entry name" value="ABC_TM1"/>
    <property type="match status" value="1"/>
</dbReference>
<evidence type="ECO:0000256" key="5">
    <source>
        <dbReference type="ARBA" id="ARBA00022692"/>
    </source>
</evidence>
<evidence type="ECO:0000256" key="8">
    <source>
        <dbReference type="RuleBase" id="RU363032"/>
    </source>
</evidence>
<name>A0A1A9RGR9_EIKCO</name>
<dbReference type="InterPro" id="IPR035906">
    <property type="entry name" value="MetI-like_sf"/>
</dbReference>
<comment type="subcellular location">
    <subcellularLocation>
        <location evidence="1">Cell inner membrane</location>
        <topology evidence="1">Multi-pass membrane protein</topology>
    </subcellularLocation>
    <subcellularLocation>
        <location evidence="8">Cell membrane</location>
        <topology evidence="8">Multi-pass membrane protein</topology>
    </subcellularLocation>
</comment>
<dbReference type="CDD" id="cd06261">
    <property type="entry name" value="TM_PBP2"/>
    <property type="match status" value="1"/>
</dbReference>
<evidence type="ECO:0000313" key="11">
    <source>
        <dbReference type="Proteomes" id="UP000078003"/>
    </source>
</evidence>
<protein>
    <submittedName>
        <fullName evidence="10">Amino acid ABC transporter permease</fullName>
    </submittedName>
</protein>
<evidence type="ECO:0000256" key="4">
    <source>
        <dbReference type="ARBA" id="ARBA00022475"/>
    </source>
</evidence>
<evidence type="ECO:0000256" key="6">
    <source>
        <dbReference type="ARBA" id="ARBA00022989"/>
    </source>
</evidence>
<dbReference type="SUPFAM" id="SSF161098">
    <property type="entry name" value="MetI-like"/>
    <property type="match status" value="1"/>
</dbReference>
<keyword evidence="4" id="KW-1003">Cell membrane</keyword>
<dbReference type="NCBIfam" id="TIGR01726">
    <property type="entry name" value="HEQRo_perm_3TM"/>
    <property type="match status" value="1"/>
</dbReference>
<evidence type="ECO:0000256" key="1">
    <source>
        <dbReference type="ARBA" id="ARBA00004429"/>
    </source>
</evidence>
<gene>
    <name evidence="10" type="ORF">A7P85_03645</name>
</gene>
<evidence type="ECO:0000256" key="7">
    <source>
        <dbReference type="ARBA" id="ARBA00023136"/>
    </source>
</evidence>
<dbReference type="PANTHER" id="PTHR30614:SF36">
    <property type="entry name" value="ABC TRANSPORTER MEMBRANE-SPANNING PERMEASE-GLUTAMINE TRANSPORT"/>
    <property type="match status" value="1"/>
</dbReference>
<keyword evidence="5 8" id="KW-0812">Transmembrane</keyword>
<comment type="similarity">
    <text evidence="2">Belongs to the binding-protein-dependent transport system permease family. HisMQ subfamily.</text>
</comment>
<dbReference type="InterPro" id="IPR010065">
    <property type="entry name" value="AA_ABC_transptr_permease_3TM"/>
</dbReference>
<dbReference type="Gene3D" id="1.10.3720.10">
    <property type="entry name" value="MetI-like"/>
    <property type="match status" value="1"/>
</dbReference>
<dbReference type="AlphaFoldDB" id="A0A1A9RGR9"/>
<dbReference type="GO" id="GO:0006865">
    <property type="term" value="P:amino acid transport"/>
    <property type="evidence" value="ECO:0007669"/>
    <property type="project" value="TreeGrafter"/>
</dbReference>
<dbReference type="EMBL" id="LXSF01000002">
    <property type="protein sequence ID" value="OAM17448.1"/>
    <property type="molecule type" value="Genomic_DNA"/>
</dbReference>
<accession>A0A1A9RGR9</accession>
<feature type="transmembrane region" description="Helical" evidence="8">
    <location>
        <begin position="84"/>
        <end position="102"/>
    </location>
</feature>
<keyword evidence="6 8" id="KW-1133">Transmembrane helix</keyword>
<dbReference type="PANTHER" id="PTHR30614">
    <property type="entry name" value="MEMBRANE COMPONENT OF AMINO ACID ABC TRANSPORTER"/>
    <property type="match status" value="1"/>
</dbReference>
<reference evidence="11" key="1">
    <citation type="submission" date="2016-05" db="EMBL/GenBank/DDBJ databases">
        <title>Draft genome of Corynebacterium afermentans subsp. afermentans LCDC 88199T.</title>
        <authorList>
            <person name="Bernier A.-M."/>
            <person name="Bernard K."/>
        </authorList>
    </citation>
    <scope>NUCLEOTIDE SEQUENCE [LARGE SCALE GENOMIC DNA]</scope>
    <source>
        <strain evidence="11">NML01-0328</strain>
    </source>
</reference>
<keyword evidence="7 8" id="KW-0472">Membrane</keyword>
<organism evidence="10 11">
    <name type="scientific">Eikenella corrodens</name>
    <dbReference type="NCBI Taxonomy" id="539"/>
    <lineage>
        <taxon>Bacteria</taxon>
        <taxon>Pseudomonadati</taxon>
        <taxon>Pseudomonadota</taxon>
        <taxon>Betaproteobacteria</taxon>
        <taxon>Neisseriales</taxon>
        <taxon>Neisseriaceae</taxon>
        <taxon>Eikenella</taxon>
    </lineage>
</organism>
<dbReference type="GO" id="GO:0022857">
    <property type="term" value="F:transmembrane transporter activity"/>
    <property type="evidence" value="ECO:0007669"/>
    <property type="project" value="InterPro"/>
</dbReference>
<dbReference type="InterPro" id="IPR043429">
    <property type="entry name" value="ArtM/GltK/GlnP/TcyL/YhdX-like"/>
</dbReference>
<dbReference type="InterPro" id="IPR000515">
    <property type="entry name" value="MetI-like"/>
</dbReference>
<proteinExistence type="inferred from homology"/>
<dbReference type="Proteomes" id="UP000078003">
    <property type="component" value="Unassembled WGS sequence"/>
</dbReference>
<feature type="transmembrane region" description="Helical" evidence="8">
    <location>
        <begin position="192"/>
        <end position="216"/>
    </location>
</feature>
<evidence type="ECO:0000259" key="9">
    <source>
        <dbReference type="PROSITE" id="PS50928"/>
    </source>
</evidence>
<evidence type="ECO:0000256" key="3">
    <source>
        <dbReference type="ARBA" id="ARBA00022448"/>
    </source>
</evidence>
<evidence type="ECO:0000256" key="2">
    <source>
        <dbReference type="ARBA" id="ARBA00010072"/>
    </source>
</evidence>
<dbReference type="RefSeq" id="WP_064083706.1">
    <property type="nucleotide sequence ID" value="NZ_LXSF01000002.1"/>
</dbReference>
<feature type="transmembrane region" description="Helical" evidence="8">
    <location>
        <begin position="55"/>
        <end position="78"/>
    </location>
</feature>
<feature type="transmembrane region" description="Helical" evidence="8">
    <location>
        <begin position="20"/>
        <end position="43"/>
    </location>
</feature>
<dbReference type="GO" id="GO:0043190">
    <property type="term" value="C:ATP-binding cassette (ABC) transporter complex"/>
    <property type="evidence" value="ECO:0007669"/>
    <property type="project" value="InterPro"/>
</dbReference>
<sequence>MVLEWLFAGQNAARLAQGLWLTAKISLISVVLSCVLGTLFGLLMRVRHPLVRFVCALYLEMVRIVPILVWLFVLYFGLSAWTDIHLSGVWVCIWVFVVWGTGEMGDLVRGALESIEKHQVESAKALGLNRRQVFWYIELPQSVQRALPGAINLFTRMVKTSSLAALIGVVEVVKVGQQIIENSLLTMPNASFWVYGLIFILYFLCCWPLSLLAGYLEKKWES</sequence>
<evidence type="ECO:0000313" key="10">
    <source>
        <dbReference type="EMBL" id="OAM17448.1"/>
    </source>
</evidence>
<comment type="caution">
    <text evidence="10">The sequence shown here is derived from an EMBL/GenBank/DDBJ whole genome shotgun (WGS) entry which is preliminary data.</text>
</comment>
<keyword evidence="3 8" id="KW-0813">Transport</keyword>
<dbReference type="Pfam" id="PF00528">
    <property type="entry name" value="BPD_transp_1"/>
    <property type="match status" value="1"/>
</dbReference>
<feature type="domain" description="ABC transmembrane type-1" evidence="9">
    <location>
        <begin position="19"/>
        <end position="213"/>
    </location>
</feature>